<dbReference type="GO" id="GO:0031412">
    <property type="term" value="P:gas vesicle organization"/>
    <property type="evidence" value="ECO:0007669"/>
    <property type="project" value="InterPro"/>
</dbReference>
<keyword evidence="1" id="KW-0304">Gas vesicle</keyword>
<dbReference type="PANTHER" id="PTHR36852">
    <property type="entry name" value="PROTEIN GVPL 2"/>
    <property type="match status" value="1"/>
</dbReference>
<feature type="compositionally biased region" description="Gly residues" evidence="4">
    <location>
        <begin position="260"/>
        <end position="272"/>
    </location>
</feature>
<dbReference type="RefSeq" id="WP_091284187.1">
    <property type="nucleotide sequence ID" value="NZ_FAOZ01000032.1"/>
</dbReference>
<dbReference type="PANTHER" id="PTHR36852:SF1">
    <property type="entry name" value="PROTEIN GVPL 2"/>
    <property type="match status" value="1"/>
</dbReference>
<evidence type="ECO:0000313" key="6">
    <source>
        <dbReference type="Proteomes" id="UP000198802"/>
    </source>
</evidence>
<sequence length="299" mass="32079">MPVVLYGIVRADHPLPAQERDAGPGPALGIGHPAASLRLVRSGPLAAVVSETTDLGELGEHEAIRHLEILQRLLADGPVLPVRLGTVAPDDESVRTEVLEPVQDGLPEQLDAIDGLVELYLDIEEEEQVELAEAVAGTPLAYAPPPDDLDARIQLGQQIADLVVARRTAQAEEILDDLRPLARADRPRRHHGGPEDPALSWAFLVPADRLPDFDAAVERVRAARPSLKVDYVGPLPAVDFVDFPARVLTTAPAADTTGDAFGGSGRWGWGGEGEQRNTREPADRAGSGGTRDDRERKEP</sequence>
<proteinExistence type="inferred from homology"/>
<dbReference type="Pfam" id="PF06386">
    <property type="entry name" value="GvpL_GvpF"/>
    <property type="match status" value="1"/>
</dbReference>
<dbReference type="EMBL" id="FAOZ01000032">
    <property type="protein sequence ID" value="CUU59819.1"/>
    <property type="molecule type" value="Genomic_DNA"/>
</dbReference>
<name>A0A0S4QVW2_9ACTN</name>
<evidence type="ECO:0000256" key="4">
    <source>
        <dbReference type="SAM" id="MobiDB-lite"/>
    </source>
</evidence>
<keyword evidence="6" id="KW-1185">Reference proteome</keyword>
<feature type="compositionally biased region" description="Basic and acidic residues" evidence="4">
    <location>
        <begin position="273"/>
        <end position="283"/>
    </location>
</feature>
<accession>A0A0S4QVW2</accession>
<feature type="region of interest" description="Disordered" evidence="4">
    <location>
        <begin position="254"/>
        <end position="299"/>
    </location>
</feature>
<evidence type="ECO:0000256" key="2">
    <source>
        <dbReference type="ARBA" id="ARBA00035108"/>
    </source>
</evidence>
<reference evidence="6" key="1">
    <citation type="submission" date="2015-11" db="EMBL/GenBank/DDBJ databases">
        <authorList>
            <person name="Varghese N."/>
        </authorList>
    </citation>
    <scope>NUCLEOTIDE SEQUENCE [LARGE SCALE GENOMIC DNA]</scope>
    <source>
        <strain evidence="6">DSM 45899</strain>
    </source>
</reference>
<protein>
    <submittedName>
        <fullName evidence="5">Gas vesicle synthesis protein GvpL/GvpF</fullName>
    </submittedName>
</protein>
<comment type="similarity">
    <text evidence="3">Belongs to the gas vesicle GvpF/GvpL family.</text>
</comment>
<comment type="subcellular location">
    <subcellularLocation>
        <location evidence="2">Gas vesicle</location>
    </subcellularLocation>
</comment>
<dbReference type="InterPro" id="IPR009430">
    <property type="entry name" value="GvpL/GvpF"/>
</dbReference>
<dbReference type="AlphaFoldDB" id="A0A0S4QVW2"/>
<evidence type="ECO:0000313" key="5">
    <source>
        <dbReference type="EMBL" id="CUU59819.1"/>
    </source>
</evidence>
<evidence type="ECO:0000256" key="3">
    <source>
        <dbReference type="ARBA" id="ARBA00035643"/>
    </source>
</evidence>
<dbReference type="GO" id="GO:0031411">
    <property type="term" value="C:gas vesicle"/>
    <property type="evidence" value="ECO:0007669"/>
    <property type="project" value="UniProtKB-SubCell"/>
</dbReference>
<evidence type="ECO:0000256" key="1">
    <source>
        <dbReference type="ARBA" id="ARBA00022987"/>
    </source>
</evidence>
<organism evidence="5 6">
    <name type="scientific">Parafrankia irregularis</name>
    <dbReference type="NCBI Taxonomy" id="795642"/>
    <lineage>
        <taxon>Bacteria</taxon>
        <taxon>Bacillati</taxon>
        <taxon>Actinomycetota</taxon>
        <taxon>Actinomycetes</taxon>
        <taxon>Frankiales</taxon>
        <taxon>Frankiaceae</taxon>
        <taxon>Parafrankia</taxon>
    </lineage>
</organism>
<dbReference type="Proteomes" id="UP000198802">
    <property type="component" value="Unassembled WGS sequence"/>
</dbReference>
<gene>
    <name evidence="5" type="ORF">Ga0074812_13224</name>
</gene>
<feature type="compositionally biased region" description="Basic and acidic residues" evidence="4">
    <location>
        <begin position="290"/>
        <end position="299"/>
    </location>
</feature>